<feature type="domain" description="Calcineurin-like phosphoesterase" evidence="1">
    <location>
        <begin position="43"/>
        <end position="241"/>
    </location>
</feature>
<evidence type="ECO:0000313" key="2">
    <source>
        <dbReference type="EMBL" id="CAF1156654.1"/>
    </source>
</evidence>
<reference evidence="2" key="1">
    <citation type="submission" date="2021-02" db="EMBL/GenBank/DDBJ databases">
        <authorList>
            <person name="Nowell W R."/>
        </authorList>
    </citation>
    <scope>NUCLEOTIDE SEQUENCE</scope>
</reference>
<dbReference type="EMBL" id="CAJNOW010002269">
    <property type="protein sequence ID" value="CAF1347076.1"/>
    <property type="molecule type" value="Genomic_DNA"/>
</dbReference>
<proteinExistence type="predicted"/>
<evidence type="ECO:0000313" key="6">
    <source>
        <dbReference type="EMBL" id="CAF4057565.1"/>
    </source>
</evidence>
<evidence type="ECO:0000259" key="1">
    <source>
        <dbReference type="Pfam" id="PF00149"/>
    </source>
</evidence>
<dbReference type="PANTHER" id="PTHR37844">
    <property type="entry name" value="SER/THR PROTEIN PHOSPHATASE SUPERFAMILY (AFU_ORTHOLOGUE AFUA_1G14840)"/>
    <property type="match status" value="1"/>
</dbReference>
<dbReference type="GO" id="GO:0016787">
    <property type="term" value="F:hydrolase activity"/>
    <property type="evidence" value="ECO:0007669"/>
    <property type="project" value="InterPro"/>
</dbReference>
<dbReference type="Proteomes" id="UP000663855">
    <property type="component" value="Unassembled WGS sequence"/>
</dbReference>
<evidence type="ECO:0000313" key="4">
    <source>
        <dbReference type="EMBL" id="CAF1932817.1"/>
    </source>
</evidence>
<dbReference type="InterPro" id="IPR029052">
    <property type="entry name" value="Metallo-depent_PP-like"/>
</dbReference>
<dbReference type="Proteomes" id="UP000663834">
    <property type="component" value="Unassembled WGS sequence"/>
</dbReference>
<gene>
    <name evidence="5" type="ORF">BYL167_LOCUS10376</name>
    <name evidence="2" type="ORF">CJN711_LOCUS9800</name>
    <name evidence="6" type="ORF">GIL414_LOCUS14774</name>
    <name evidence="3" type="ORF">KQP761_LOCUS7040</name>
    <name evidence="4" type="ORF">MBJ925_LOCUS4542</name>
    <name evidence="7" type="ORF">SMN809_LOCUS17482</name>
</gene>
<dbReference type="EMBL" id="CAJNRE010000857">
    <property type="protein sequence ID" value="CAF1932817.1"/>
    <property type="molecule type" value="Genomic_DNA"/>
</dbReference>
<accession>A0A814T4Y1</accession>
<name>A0A814T4Y1_9BILA</name>
<dbReference type="EMBL" id="CAJOBJ010006334">
    <property type="protein sequence ID" value="CAF4057565.1"/>
    <property type="molecule type" value="Genomic_DNA"/>
</dbReference>
<comment type="caution">
    <text evidence="2">The sequence shown here is derived from an EMBL/GenBank/DDBJ whole genome shotgun (WGS) entry which is preliminary data.</text>
</comment>
<dbReference type="Proteomes" id="UP000681967">
    <property type="component" value="Unassembled WGS sequence"/>
</dbReference>
<dbReference type="Proteomes" id="UP000663824">
    <property type="component" value="Unassembled WGS sequence"/>
</dbReference>
<dbReference type="Proteomes" id="UP000676336">
    <property type="component" value="Unassembled WGS sequence"/>
</dbReference>
<evidence type="ECO:0000313" key="3">
    <source>
        <dbReference type="EMBL" id="CAF1347076.1"/>
    </source>
</evidence>
<organism evidence="2 8">
    <name type="scientific">Rotaria magnacalcarata</name>
    <dbReference type="NCBI Taxonomy" id="392030"/>
    <lineage>
        <taxon>Eukaryota</taxon>
        <taxon>Metazoa</taxon>
        <taxon>Spiralia</taxon>
        <taxon>Gnathifera</taxon>
        <taxon>Rotifera</taxon>
        <taxon>Eurotatoria</taxon>
        <taxon>Bdelloidea</taxon>
        <taxon>Philodinida</taxon>
        <taxon>Philodinidae</taxon>
        <taxon>Rotaria</taxon>
    </lineage>
</organism>
<dbReference type="SUPFAM" id="SSF56300">
    <property type="entry name" value="Metallo-dependent phosphatases"/>
    <property type="match status" value="1"/>
</dbReference>
<evidence type="ECO:0000313" key="7">
    <source>
        <dbReference type="EMBL" id="CAF4103979.1"/>
    </source>
</evidence>
<dbReference type="InterPro" id="IPR004843">
    <property type="entry name" value="Calcineurin-like_PHP"/>
</dbReference>
<sequence>MDNQTANKVPEFGAKAIFQTMLMSDLHLEFENVIPPEFSAVAPVLILAGDIGRPDVPSLQTFLLTLCQRFEHMFFVAGNHCFYQGEYEDRLQQLQELDKLDSRVHFLHSKSYLLPNSVRILGTTLWTYVPRESASKIGRYLNDYILISIRVEKKDGKSTRKRRITVDDTNEWHAQQLAWLREEIEKARNNGEHVVIITHHAPCRHDTCSIEDEESGLMDAFVNDHDTDCVDPVRLWVYGHTDRSTDLTVSSTRIVSNQCGYVHENCGYRPNMKITLYDDRTIDVIDYVHCDS</sequence>
<dbReference type="AlphaFoldDB" id="A0A814T4Y1"/>
<evidence type="ECO:0000313" key="5">
    <source>
        <dbReference type="EMBL" id="CAF3938348.1"/>
    </source>
</evidence>
<dbReference type="Pfam" id="PF00149">
    <property type="entry name" value="Metallophos"/>
    <property type="match status" value="1"/>
</dbReference>
<dbReference type="EMBL" id="CAJNOV010003895">
    <property type="protein sequence ID" value="CAF1156654.1"/>
    <property type="molecule type" value="Genomic_DNA"/>
</dbReference>
<dbReference type="Proteomes" id="UP000681720">
    <property type="component" value="Unassembled WGS sequence"/>
</dbReference>
<dbReference type="EMBL" id="CAJOBH010003115">
    <property type="protein sequence ID" value="CAF3938348.1"/>
    <property type="molecule type" value="Genomic_DNA"/>
</dbReference>
<dbReference type="EMBL" id="CAJOBI010008103">
    <property type="protein sequence ID" value="CAF4103979.1"/>
    <property type="molecule type" value="Genomic_DNA"/>
</dbReference>
<evidence type="ECO:0000313" key="8">
    <source>
        <dbReference type="Proteomes" id="UP000663855"/>
    </source>
</evidence>
<dbReference type="OrthoDB" id="550558at2759"/>
<dbReference type="Gene3D" id="3.60.21.10">
    <property type="match status" value="1"/>
</dbReference>
<protein>
    <recommendedName>
        <fullName evidence="1">Calcineurin-like phosphoesterase domain-containing protein</fullName>
    </recommendedName>
</protein>
<dbReference type="PANTHER" id="PTHR37844:SF2">
    <property type="entry name" value="SER_THR PROTEIN PHOSPHATASE SUPERFAMILY (AFU_ORTHOLOGUE AFUA_1G14840)"/>
    <property type="match status" value="1"/>
</dbReference>